<feature type="compositionally biased region" description="Basic residues" evidence="1">
    <location>
        <begin position="333"/>
        <end position="354"/>
    </location>
</feature>
<sequence>MTAARPAELHSRGQPLTRLYPGWERGERLSGPAGVDALILHHPKTGQEACWWLSPDNELLACHALALRGTWRDTLIKTLDPTLQTISASLLDGTAPLPTEEALQNETLALLRTLPATGRLQLVTLWFQTMRAALHVIPPATLLEHDEESPFSKDLLQKLLRTRPAGPHSLACSPFHGGIIRTNLTMILEQAVACRFTDDKEGLTFYLFWPNQDADESPVKDAPPILYLPHASLLVGDSTLTPLVPAFLLSWFIGTPQCVEDLKQARPFTLEDYGVGHASALWDNSVSSPKKAGQIASSFPFSSLLWEQSALLRPLSPLEDTVPGDVTPTPARKQTKKPYQPRKKKRKKGRKRRS</sequence>
<reference evidence="2 3" key="1">
    <citation type="submission" date="2022-07" db="EMBL/GenBank/DDBJ databases">
        <title>Bombella genomes.</title>
        <authorList>
            <person name="Harer L."/>
            <person name="Styblova S."/>
            <person name="Ehrmann M."/>
        </authorList>
    </citation>
    <scope>NUCLEOTIDE SEQUENCE [LARGE SCALE GENOMIC DNA]</scope>
    <source>
        <strain evidence="2 3">TMW 2.2556</strain>
    </source>
</reference>
<evidence type="ECO:0000256" key="1">
    <source>
        <dbReference type="SAM" id="MobiDB-lite"/>
    </source>
</evidence>
<organism evidence="2 3">
    <name type="scientific">Bombella pollinis</name>
    <dbReference type="NCBI Taxonomy" id="2967337"/>
    <lineage>
        <taxon>Bacteria</taxon>
        <taxon>Pseudomonadati</taxon>
        <taxon>Pseudomonadota</taxon>
        <taxon>Alphaproteobacteria</taxon>
        <taxon>Acetobacterales</taxon>
        <taxon>Acetobacteraceae</taxon>
        <taxon>Bombella</taxon>
    </lineage>
</organism>
<dbReference type="RefSeq" id="WP_266137910.1">
    <property type="nucleotide sequence ID" value="NZ_JANIDX010000007.1"/>
</dbReference>
<comment type="caution">
    <text evidence="2">The sequence shown here is derived from an EMBL/GenBank/DDBJ whole genome shotgun (WGS) entry which is preliminary data.</text>
</comment>
<dbReference type="EMBL" id="JANIDX010000007">
    <property type="protein sequence ID" value="MCX5620325.1"/>
    <property type="molecule type" value="Genomic_DNA"/>
</dbReference>
<evidence type="ECO:0008006" key="4">
    <source>
        <dbReference type="Google" id="ProtNLM"/>
    </source>
</evidence>
<accession>A0ABT3WQA8</accession>
<gene>
    <name evidence="2" type="ORF">NQF89_07795</name>
</gene>
<protein>
    <recommendedName>
        <fullName evidence="4">DUF4238 domain-containing protein</fullName>
    </recommendedName>
</protein>
<dbReference type="Proteomes" id="UP001165575">
    <property type="component" value="Unassembled WGS sequence"/>
</dbReference>
<keyword evidence="3" id="KW-1185">Reference proteome</keyword>
<evidence type="ECO:0000313" key="2">
    <source>
        <dbReference type="EMBL" id="MCX5620325.1"/>
    </source>
</evidence>
<feature type="region of interest" description="Disordered" evidence="1">
    <location>
        <begin position="317"/>
        <end position="354"/>
    </location>
</feature>
<proteinExistence type="predicted"/>
<name>A0ABT3WQA8_9PROT</name>
<evidence type="ECO:0000313" key="3">
    <source>
        <dbReference type="Proteomes" id="UP001165575"/>
    </source>
</evidence>